<evidence type="ECO:0000256" key="5">
    <source>
        <dbReference type="ARBA" id="ARBA00022777"/>
    </source>
</evidence>
<dbReference type="Gene3D" id="1.10.510.10">
    <property type="entry name" value="Transferase(Phosphotransferase) domain 1"/>
    <property type="match status" value="1"/>
</dbReference>
<comment type="caution">
    <text evidence="11">The sequence shown here is derived from an EMBL/GenBank/DDBJ whole genome shotgun (WGS) entry which is preliminary data.</text>
</comment>
<dbReference type="SUPFAM" id="SSF56112">
    <property type="entry name" value="Protein kinase-like (PK-like)"/>
    <property type="match status" value="1"/>
</dbReference>
<dbReference type="AlphaFoldDB" id="A0AAW1XM55"/>
<evidence type="ECO:0000259" key="10">
    <source>
        <dbReference type="PROSITE" id="PS50011"/>
    </source>
</evidence>
<keyword evidence="5" id="KW-0418">Kinase</keyword>
<keyword evidence="12" id="KW-1185">Reference proteome</keyword>
<protein>
    <recommendedName>
        <fullName evidence="1">non-specific serine/threonine protein kinase</fullName>
        <ecNumber evidence="1">2.7.11.1</ecNumber>
    </recommendedName>
</protein>
<name>A0AAW1XM55_RUBAR</name>
<organism evidence="11 12">
    <name type="scientific">Rubus argutus</name>
    <name type="common">Southern blackberry</name>
    <dbReference type="NCBI Taxonomy" id="59490"/>
    <lineage>
        <taxon>Eukaryota</taxon>
        <taxon>Viridiplantae</taxon>
        <taxon>Streptophyta</taxon>
        <taxon>Embryophyta</taxon>
        <taxon>Tracheophyta</taxon>
        <taxon>Spermatophyta</taxon>
        <taxon>Magnoliopsida</taxon>
        <taxon>eudicotyledons</taxon>
        <taxon>Gunneridae</taxon>
        <taxon>Pentapetalae</taxon>
        <taxon>rosids</taxon>
        <taxon>fabids</taxon>
        <taxon>Rosales</taxon>
        <taxon>Rosaceae</taxon>
        <taxon>Rosoideae</taxon>
        <taxon>Rosoideae incertae sedis</taxon>
        <taxon>Rubus</taxon>
    </lineage>
</organism>
<keyword evidence="4" id="KW-0547">Nucleotide-binding</keyword>
<dbReference type="GO" id="GO:0005524">
    <property type="term" value="F:ATP binding"/>
    <property type="evidence" value="ECO:0007669"/>
    <property type="project" value="InterPro"/>
</dbReference>
<evidence type="ECO:0000256" key="4">
    <source>
        <dbReference type="ARBA" id="ARBA00022741"/>
    </source>
</evidence>
<evidence type="ECO:0000256" key="9">
    <source>
        <dbReference type="ARBA" id="ARBA00048679"/>
    </source>
</evidence>
<comment type="catalytic activity">
    <reaction evidence="8">
        <text>L-threonyl-[protein] + ATP = O-phospho-L-threonyl-[protein] + ADP + H(+)</text>
        <dbReference type="Rhea" id="RHEA:46608"/>
        <dbReference type="Rhea" id="RHEA-COMP:11060"/>
        <dbReference type="Rhea" id="RHEA-COMP:11605"/>
        <dbReference type="ChEBI" id="CHEBI:15378"/>
        <dbReference type="ChEBI" id="CHEBI:30013"/>
        <dbReference type="ChEBI" id="CHEBI:30616"/>
        <dbReference type="ChEBI" id="CHEBI:61977"/>
        <dbReference type="ChEBI" id="CHEBI:456216"/>
        <dbReference type="EC" id="2.7.11.1"/>
    </reaction>
</comment>
<dbReference type="Proteomes" id="UP001457282">
    <property type="component" value="Unassembled WGS sequence"/>
</dbReference>
<keyword evidence="2" id="KW-0723">Serine/threonine-protein kinase</keyword>
<evidence type="ECO:0000256" key="6">
    <source>
        <dbReference type="ARBA" id="ARBA00023157"/>
    </source>
</evidence>
<dbReference type="PROSITE" id="PS50011">
    <property type="entry name" value="PROTEIN_KINASE_DOM"/>
    <property type="match status" value="1"/>
</dbReference>
<keyword evidence="7" id="KW-0325">Glycoprotein</keyword>
<sequence length="231" mass="26408">MLIYEYMPNKSYYFLFDSTRRMLLDWNKCFSIIEGITQGLLYLHKYSRVRVIHRDLKAGNILLDENMIPKISDFGMARIFTHNELQANTNTVVGTYGYMSPEYAMEGIFSIKSDICSFGVIMLKIISGRKNNSFYNDDRMLNVGGYAWELWKDGRGLDLMDPTLSDSCIKDQLLRCIHMSISMLTNESLSLPAPTKPAFCVGRKVVRGGIDGRRSEIISVNSMSNSEFQAR</sequence>
<comment type="catalytic activity">
    <reaction evidence="9">
        <text>L-seryl-[protein] + ATP = O-phospho-L-seryl-[protein] + ADP + H(+)</text>
        <dbReference type="Rhea" id="RHEA:17989"/>
        <dbReference type="Rhea" id="RHEA-COMP:9863"/>
        <dbReference type="Rhea" id="RHEA-COMP:11604"/>
        <dbReference type="ChEBI" id="CHEBI:15378"/>
        <dbReference type="ChEBI" id="CHEBI:29999"/>
        <dbReference type="ChEBI" id="CHEBI:30616"/>
        <dbReference type="ChEBI" id="CHEBI:83421"/>
        <dbReference type="ChEBI" id="CHEBI:456216"/>
        <dbReference type="EC" id="2.7.11.1"/>
    </reaction>
</comment>
<dbReference type="PROSITE" id="PS00108">
    <property type="entry name" value="PROTEIN_KINASE_ST"/>
    <property type="match status" value="1"/>
</dbReference>
<reference evidence="11 12" key="1">
    <citation type="journal article" date="2023" name="G3 (Bethesda)">
        <title>A chromosome-length genome assembly and annotation of blackberry (Rubus argutus, cv. 'Hillquist').</title>
        <authorList>
            <person name="Bruna T."/>
            <person name="Aryal R."/>
            <person name="Dudchenko O."/>
            <person name="Sargent D.J."/>
            <person name="Mead D."/>
            <person name="Buti M."/>
            <person name="Cavallini A."/>
            <person name="Hytonen T."/>
            <person name="Andres J."/>
            <person name="Pham M."/>
            <person name="Weisz D."/>
            <person name="Mascagni F."/>
            <person name="Usai G."/>
            <person name="Natali L."/>
            <person name="Bassil N."/>
            <person name="Fernandez G.E."/>
            <person name="Lomsadze A."/>
            <person name="Armour M."/>
            <person name="Olukolu B."/>
            <person name="Poorten T."/>
            <person name="Britton C."/>
            <person name="Davik J."/>
            <person name="Ashrafi H."/>
            <person name="Aiden E.L."/>
            <person name="Borodovsky M."/>
            <person name="Worthington M."/>
        </authorList>
    </citation>
    <scope>NUCLEOTIDE SEQUENCE [LARGE SCALE GENOMIC DNA]</scope>
    <source>
        <strain evidence="11">PI 553951</strain>
    </source>
</reference>
<proteinExistence type="predicted"/>
<keyword evidence="3" id="KW-0732">Signal</keyword>
<evidence type="ECO:0000256" key="3">
    <source>
        <dbReference type="ARBA" id="ARBA00022729"/>
    </source>
</evidence>
<gene>
    <name evidence="11" type="ORF">M0R45_014237</name>
</gene>
<feature type="domain" description="Protein kinase" evidence="10">
    <location>
        <begin position="1"/>
        <end position="199"/>
    </location>
</feature>
<dbReference type="PANTHER" id="PTHR27006">
    <property type="entry name" value="PROMASTIGOTE SURFACE ANTIGEN PROTEIN PSA"/>
    <property type="match status" value="1"/>
</dbReference>
<dbReference type="EMBL" id="JBEDUW010000003">
    <property type="protein sequence ID" value="KAK9937446.1"/>
    <property type="molecule type" value="Genomic_DNA"/>
</dbReference>
<dbReference type="EC" id="2.7.11.1" evidence="1"/>
<evidence type="ECO:0000313" key="11">
    <source>
        <dbReference type="EMBL" id="KAK9937446.1"/>
    </source>
</evidence>
<evidence type="ECO:0000313" key="12">
    <source>
        <dbReference type="Proteomes" id="UP001457282"/>
    </source>
</evidence>
<accession>A0AAW1XM55</accession>
<dbReference type="FunFam" id="1.10.510.10:FF:000060">
    <property type="entry name" value="G-type lectin S-receptor-like serine/threonine-protein kinase"/>
    <property type="match status" value="1"/>
</dbReference>
<evidence type="ECO:0000256" key="8">
    <source>
        <dbReference type="ARBA" id="ARBA00047899"/>
    </source>
</evidence>
<keyword evidence="6" id="KW-1015">Disulfide bond</keyword>
<dbReference type="SMART" id="SM00220">
    <property type="entry name" value="S_TKc"/>
    <property type="match status" value="1"/>
</dbReference>
<dbReference type="GO" id="GO:0004674">
    <property type="term" value="F:protein serine/threonine kinase activity"/>
    <property type="evidence" value="ECO:0007669"/>
    <property type="project" value="UniProtKB-KW"/>
</dbReference>
<dbReference type="PANTHER" id="PTHR27006:SF586">
    <property type="entry name" value="CYSTEINE-RICH RECEPTOR-LIKE PROTEIN KINASE 10"/>
    <property type="match status" value="1"/>
</dbReference>
<evidence type="ECO:0000256" key="1">
    <source>
        <dbReference type="ARBA" id="ARBA00012513"/>
    </source>
</evidence>
<evidence type="ECO:0000256" key="7">
    <source>
        <dbReference type="ARBA" id="ARBA00023180"/>
    </source>
</evidence>
<dbReference type="InterPro" id="IPR011009">
    <property type="entry name" value="Kinase-like_dom_sf"/>
</dbReference>
<evidence type="ECO:0000256" key="2">
    <source>
        <dbReference type="ARBA" id="ARBA00022527"/>
    </source>
</evidence>
<dbReference type="Pfam" id="PF00069">
    <property type="entry name" value="Pkinase"/>
    <property type="match status" value="1"/>
</dbReference>
<keyword evidence="5" id="KW-0808">Transferase</keyword>
<dbReference type="InterPro" id="IPR000719">
    <property type="entry name" value="Prot_kinase_dom"/>
</dbReference>
<dbReference type="InterPro" id="IPR008271">
    <property type="entry name" value="Ser/Thr_kinase_AS"/>
</dbReference>